<keyword evidence="1" id="KW-0812">Transmembrane</keyword>
<feature type="transmembrane region" description="Helical" evidence="1">
    <location>
        <begin position="182"/>
        <end position="200"/>
    </location>
</feature>
<evidence type="ECO:0000313" key="2">
    <source>
        <dbReference type="EMBL" id="TDS12481.1"/>
    </source>
</evidence>
<evidence type="ECO:0000256" key="1">
    <source>
        <dbReference type="SAM" id="Phobius"/>
    </source>
</evidence>
<feature type="transmembrane region" description="Helical" evidence="1">
    <location>
        <begin position="67"/>
        <end position="89"/>
    </location>
</feature>
<protein>
    <submittedName>
        <fullName evidence="2">Uncharacterized protein</fullName>
    </submittedName>
</protein>
<keyword evidence="1" id="KW-1133">Transmembrane helix</keyword>
<evidence type="ECO:0000313" key="3">
    <source>
        <dbReference type="Proteomes" id="UP000294752"/>
    </source>
</evidence>
<gene>
    <name evidence="2" type="ORF">B0I21_106340</name>
</gene>
<reference evidence="2 3" key="1">
    <citation type="submission" date="2019-03" db="EMBL/GenBank/DDBJ databases">
        <title>Genomic Encyclopedia of Type Strains, Phase III (KMG-III): the genomes of soil and plant-associated and newly described type strains.</title>
        <authorList>
            <person name="Whitman W."/>
        </authorList>
    </citation>
    <scope>NUCLEOTIDE SEQUENCE [LARGE SCALE GENOMIC DNA]</scope>
    <source>
        <strain evidence="2 3">CGMCC 1.12801</strain>
    </source>
</reference>
<dbReference type="OrthoDB" id="1120881at2"/>
<keyword evidence="3" id="KW-1185">Reference proteome</keyword>
<dbReference type="Proteomes" id="UP000294752">
    <property type="component" value="Unassembled WGS sequence"/>
</dbReference>
<accession>A0A4R7CXN6</accession>
<keyword evidence="1" id="KW-0472">Membrane</keyword>
<feature type="transmembrane region" description="Helical" evidence="1">
    <location>
        <begin position="135"/>
        <end position="152"/>
    </location>
</feature>
<feature type="transmembrane region" description="Helical" evidence="1">
    <location>
        <begin position="159"/>
        <end position="176"/>
    </location>
</feature>
<proteinExistence type="predicted"/>
<name>A0A4R7CXN6_9SPHI</name>
<comment type="caution">
    <text evidence="2">The sequence shown here is derived from an EMBL/GenBank/DDBJ whole genome shotgun (WGS) entry which is preliminary data.</text>
</comment>
<organism evidence="2 3">
    <name type="scientific">Sphingobacterium paludis</name>
    <dbReference type="NCBI Taxonomy" id="1476465"/>
    <lineage>
        <taxon>Bacteria</taxon>
        <taxon>Pseudomonadati</taxon>
        <taxon>Bacteroidota</taxon>
        <taxon>Sphingobacteriia</taxon>
        <taxon>Sphingobacteriales</taxon>
        <taxon>Sphingobacteriaceae</taxon>
        <taxon>Sphingobacterium</taxon>
    </lineage>
</organism>
<dbReference type="RefSeq" id="WP_133641092.1">
    <property type="nucleotide sequence ID" value="NZ_SNZV01000006.1"/>
</dbReference>
<dbReference type="AlphaFoldDB" id="A0A4R7CXN6"/>
<sequence length="204" mass="22576">MDQKDLIKEIGHIRSMMEKSSKFLSISGLSAVLIGVYALLGASLAYLKVYGFGKLAYRDHYVTDDGIVHYLIVVAVLVLLASLVTGVLMARRKAKRAKQTIWNPASKSMLFAMAVPLVTGGLLAILLIVKGYLALIASILLLFYGLALVNGSMYTFKEVRWLGILKIGLGLLALLFPGYGLWFWMAGFGFLHIIYGFIVYKKYE</sequence>
<dbReference type="EMBL" id="SNZV01000006">
    <property type="protein sequence ID" value="TDS12481.1"/>
    <property type="molecule type" value="Genomic_DNA"/>
</dbReference>
<feature type="transmembrane region" description="Helical" evidence="1">
    <location>
        <begin position="110"/>
        <end position="129"/>
    </location>
</feature>
<feature type="transmembrane region" description="Helical" evidence="1">
    <location>
        <begin position="23"/>
        <end position="47"/>
    </location>
</feature>